<evidence type="ECO:0008006" key="4">
    <source>
        <dbReference type="Google" id="ProtNLM"/>
    </source>
</evidence>
<dbReference type="AlphaFoldDB" id="A0A2H5EV94"/>
<accession>A0A2H5EV94</accession>
<evidence type="ECO:0000313" key="2">
    <source>
        <dbReference type="EMBL" id="AUH63207.1"/>
    </source>
</evidence>
<dbReference type="EMBL" id="CP025430">
    <property type="protein sequence ID" value="AUH63207.1"/>
    <property type="molecule type" value="Genomic_DNA"/>
</dbReference>
<dbReference type="PANTHER" id="PTHR39600">
    <property type="entry name" value="PEPTIDASE INHIBITOR I78 FAMILY PROTEIN"/>
    <property type="match status" value="1"/>
</dbReference>
<protein>
    <recommendedName>
        <fullName evidence="4">Peptidase inhibitor I78</fullName>
    </recommendedName>
</protein>
<feature type="signal peptide" evidence="1">
    <location>
        <begin position="1"/>
        <end position="20"/>
    </location>
</feature>
<dbReference type="Gene3D" id="3.30.10.10">
    <property type="entry name" value="Trypsin Inhibitor V, subunit A"/>
    <property type="match status" value="1"/>
</dbReference>
<proteinExistence type="predicted"/>
<reference evidence="2 3" key="1">
    <citation type="journal article" date="2013" name="Antonie Van Leeuwenhoek">
        <title>Paracoccus zhejiangensis sp. nov., isolated from activated sludge in wastewater-treatment system.</title>
        <authorList>
            <person name="Wu Z.G."/>
            <person name="Zhang D.F."/>
            <person name="Liu Y.L."/>
            <person name="Wang F."/>
            <person name="Jiang X."/>
            <person name="Li C."/>
            <person name="Li S.P."/>
            <person name="Hong Q."/>
            <person name="Li W.J."/>
        </authorList>
    </citation>
    <scope>NUCLEOTIDE SEQUENCE [LARGE SCALE GENOMIC DNA]</scope>
    <source>
        <strain evidence="2 3">J6</strain>
    </source>
</reference>
<feature type="chain" id="PRO_5014123242" description="Peptidase inhibitor I78" evidence="1">
    <location>
        <begin position="21"/>
        <end position="89"/>
    </location>
</feature>
<dbReference type="PROSITE" id="PS51257">
    <property type="entry name" value="PROKAR_LIPOPROTEIN"/>
    <property type="match status" value="1"/>
</dbReference>
<dbReference type="KEGG" id="pzh:CX676_02745"/>
<organism evidence="2 3">
    <name type="scientific">Paracoccus zhejiangensis</name>
    <dbReference type="NCBI Taxonomy" id="1077935"/>
    <lineage>
        <taxon>Bacteria</taxon>
        <taxon>Pseudomonadati</taxon>
        <taxon>Pseudomonadota</taxon>
        <taxon>Alphaproteobacteria</taxon>
        <taxon>Rhodobacterales</taxon>
        <taxon>Paracoccaceae</taxon>
        <taxon>Paracoccus</taxon>
    </lineage>
</organism>
<gene>
    <name evidence="2" type="ORF">CX676_02745</name>
</gene>
<dbReference type="OrthoDB" id="8724542at2"/>
<dbReference type="Proteomes" id="UP000234530">
    <property type="component" value="Chromosome"/>
</dbReference>
<evidence type="ECO:0000256" key="1">
    <source>
        <dbReference type="SAM" id="SignalP"/>
    </source>
</evidence>
<dbReference type="Pfam" id="PF11720">
    <property type="entry name" value="Inhibitor_I78"/>
    <property type="match status" value="1"/>
</dbReference>
<sequence>MTRLPLLGLGLLTLAACEPAAPTGTPAAALACDDSYQSLVGQNIGAVTLPAGLSHRIISPGMAVTEDYNPDRLNVYVDDKGWIAKTECW</sequence>
<keyword evidence="3" id="KW-1185">Reference proteome</keyword>
<name>A0A2H5EV94_9RHOB</name>
<dbReference type="InterPro" id="IPR021719">
    <property type="entry name" value="Prot_inh_I78"/>
</dbReference>
<dbReference type="PANTHER" id="PTHR39600:SF1">
    <property type="entry name" value="PEPTIDASE INHIBITOR I78 FAMILY PROTEIN"/>
    <property type="match status" value="1"/>
</dbReference>
<dbReference type="RefSeq" id="WP_101751249.1">
    <property type="nucleotide sequence ID" value="NZ_CP025430.1"/>
</dbReference>
<keyword evidence="1" id="KW-0732">Signal</keyword>
<evidence type="ECO:0000313" key="3">
    <source>
        <dbReference type="Proteomes" id="UP000234530"/>
    </source>
</evidence>